<evidence type="ECO:0000313" key="2">
    <source>
        <dbReference type="EMBL" id="OJI98016.1"/>
    </source>
</evidence>
<sequence length="97" mass="10645">MGRLKTSKIALSTPQQAQGNGVPGPPTNNKIRDQLAKDYGILCFQMEAAGLMDNTSVIEEARRGSSTPTVFFYCDETSVSRRAFTVLSSFIEQLLEL</sequence>
<dbReference type="GeneID" id="63728488"/>
<evidence type="ECO:0000313" key="3">
    <source>
        <dbReference type="Proteomes" id="UP000184073"/>
    </source>
</evidence>
<organism evidence="2 3">
    <name type="scientific">Aspergillus versicolor CBS 583.65</name>
    <dbReference type="NCBI Taxonomy" id="1036611"/>
    <lineage>
        <taxon>Eukaryota</taxon>
        <taxon>Fungi</taxon>
        <taxon>Dikarya</taxon>
        <taxon>Ascomycota</taxon>
        <taxon>Pezizomycotina</taxon>
        <taxon>Eurotiomycetes</taxon>
        <taxon>Eurotiomycetidae</taxon>
        <taxon>Eurotiales</taxon>
        <taxon>Aspergillaceae</taxon>
        <taxon>Aspergillus</taxon>
        <taxon>Aspergillus subgen. Nidulantes</taxon>
    </lineage>
</organism>
<dbReference type="VEuPathDB" id="FungiDB:ASPVEDRAFT_441024"/>
<proteinExistence type="predicted"/>
<feature type="compositionally biased region" description="Polar residues" evidence="1">
    <location>
        <begin position="9"/>
        <end position="19"/>
    </location>
</feature>
<protein>
    <submittedName>
        <fullName evidence="2">Uncharacterized protein</fullName>
    </submittedName>
</protein>
<gene>
    <name evidence="2" type="ORF">ASPVEDRAFT_441024</name>
</gene>
<dbReference type="Proteomes" id="UP000184073">
    <property type="component" value="Unassembled WGS sequence"/>
</dbReference>
<evidence type="ECO:0000256" key="1">
    <source>
        <dbReference type="SAM" id="MobiDB-lite"/>
    </source>
</evidence>
<dbReference type="AlphaFoldDB" id="A0A1L9P952"/>
<dbReference type="EMBL" id="KV878126">
    <property type="protein sequence ID" value="OJI98016.1"/>
    <property type="molecule type" value="Genomic_DNA"/>
</dbReference>
<dbReference type="OrthoDB" id="1577640at2759"/>
<feature type="region of interest" description="Disordered" evidence="1">
    <location>
        <begin position="1"/>
        <end position="30"/>
    </location>
</feature>
<name>A0A1L9P952_ASPVE</name>
<keyword evidence="3" id="KW-1185">Reference proteome</keyword>
<accession>A0A1L9P952</accession>
<dbReference type="RefSeq" id="XP_040663779.1">
    <property type="nucleotide sequence ID" value="XM_040812977.1"/>
</dbReference>
<reference evidence="3" key="1">
    <citation type="journal article" date="2017" name="Genome Biol.">
        <title>Comparative genomics reveals high biological diversity and specific adaptations in the industrially and medically important fungal genus Aspergillus.</title>
        <authorList>
            <person name="de Vries R.P."/>
            <person name="Riley R."/>
            <person name="Wiebenga A."/>
            <person name="Aguilar-Osorio G."/>
            <person name="Amillis S."/>
            <person name="Uchima C.A."/>
            <person name="Anderluh G."/>
            <person name="Asadollahi M."/>
            <person name="Askin M."/>
            <person name="Barry K."/>
            <person name="Battaglia E."/>
            <person name="Bayram O."/>
            <person name="Benocci T."/>
            <person name="Braus-Stromeyer S.A."/>
            <person name="Caldana C."/>
            <person name="Canovas D."/>
            <person name="Cerqueira G.C."/>
            <person name="Chen F."/>
            <person name="Chen W."/>
            <person name="Choi C."/>
            <person name="Clum A."/>
            <person name="Dos Santos R.A."/>
            <person name="Damasio A.R."/>
            <person name="Diallinas G."/>
            <person name="Emri T."/>
            <person name="Fekete E."/>
            <person name="Flipphi M."/>
            <person name="Freyberg S."/>
            <person name="Gallo A."/>
            <person name="Gournas C."/>
            <person name="Habgood R."/>
            <person name="Hainaut M."/>
            <person name="Harispe M.L."/>
            <person name="Henrissat B."/>
            <person name="Hilden K.S."/>
            <person name="Hope R."/>
            <person name="Hossain A."/>
            <person name="Karabika E."/>
            <person name="Karaffa L."/>
            <person name="Karanyi Z."/>
            <person name="Krasevec N."/>
            <person name="Kuo A."/>
            <person name="Kusch H."/>
            <person name="LaButti K."/>
            <person name="Lagendijk E.L."/>
            <person name="Lapidus A."/>
            <person name="Levasseur A."/>
            <person name="Lindquist E."/>
            <person name="Lipzen A."/>
            <person name="Logrieco A.F."/>
            <person name="MacCabe A."/>
            <person name="Maekelae M.R."/>
            <person name="Malavazi I."/>
            <person name="Melin P."/>
            <person name="Meyer V."/>
            <person name="Mielnichuk N."/>
            <person name="Miskei M."/>
            <person name="Molnar A.P."/>
            <person name="Mule G."/>
            <person name="Ngan C.Y."/>
            <person name="Orejas M."/>
            <person name="Orosz E."/>
            <person name="Ouedraogo J.P."/>
            <person name="Overkamp K.M."/>
            <person name="Park H.-S."/>
            <person name="Perrone G."/>
            <person name="Piumi F."/>
            <person name="Punt P.J."/>
            <person name="Ram A.F."/>
            <person name="Ramon A."/>
            <person name="Rauscher S."/>
            <person name="Record E."/>
            <person name="Riano-Pachon D.M."/>
            <person name="Robert V."/>
            <person name="Roehrig J."/>
            <person name="Ruller R."/>
            <person name="Salamov A."/>
            <person name="Salih N.S."/>
            <person name="Samson R.A."/>
            <person name="Sandor E."/>
            <person name="Sanguinetti M."/>
            <person name="Schuetze T."/>
            <person name="Sepcic K."/>
            <person name="Shelest E."/>
            <person name="Sherlock G."/>
            <person name="Sophianopoulou V."/>
            <person name="Squina F.M."/>
            <person name="Sun H."/>
            <person name="Susca A."/>
            <person name="Todd R.B."/>
            <person name="Tsang A."/>
            <person name="Unkles S.E."/>
            <person name="van de Wiele N."/>
            <person name="van Rossen-Uffink D."/>
            <person name="Oliveira J.V."/>
            <person name="Vesth T.C."/>
            <person name="Visser J."/>
            <person name="Yu J.-H."/>
            <person name="Zhou M."/>
            <person name="Andersen M.R."/>
            <person name="Archer D.B."/>
            <person name="Baker S.E."/>
            <person name="Benoit I."/>
            <person name="Brakhage A.A."/>
            <person name="Braus G.H."/>
            <person name="Fischer R."/>
            <person name="Frisvad J.C."/>
            <person name="Goldman G.H."/>
            <person name="Houbraken J."/>
            <person name="Oakley B."/>
            <person name="Pocsi I."/>
            <person name="Scazzocchio C."/>
            <person name="Seiboth B."/>
            <person name="vanKuyk P.A."/>
            <person name="Wortman J."/>
            <person name="Dyer P.S."/>
            <person name="Grigoriev I.V."/>
        </authorList>
    </citation>
    <scope>NUCLEOTIDE SEQUENCE [LARGE SCALE GENOMIC DNA]</scope>
    <source>
        <strain evidence="3">CBS 583.65</strain>
    </source>
</reference>